<accession>A0A5B7H9V1</accession>
<dbReference type="Proteomes" id="UP000324222">
    <property type="component" value="Unassembled WGS sequence"/>
</dbReference>
<evidence type="ECO:0000313" key="3">
    <source>
        <dbReference type="Proteomes" id="UP000324222"/>
    </source>
</evidence>
<comment type="caution">
    <text evidence="2">The sequence shown here is derived from an EMBL/GenBank/DDBJ whole genome shotgun (WGS) entry which is preliminary data.</text>
</comment>
<organism evidence="2 3">
    <name type="scientific">Portunus trituberculatus</name>
    <name type="common">Swimming crab</name>
    <name type="synonym">Neptunus trituberculatus</name>
    <dbReference type="NCBI Taxonomy" id="210409"/>
    <lineage>
        <taxon>Eukaryota</taxon>
        <taxon>Metazoa</taxon>
        <taxon>Ecdysozoa</taxon>
        <taxon>Arthropoda</taxon>
        <taxon>Crustacea</taxon>
        <taxon>Multicrustacea</taxon>
        <taxon>Malacostraca</taxon>
        <taxon>Eumalacostraca</taxon>
        <taxon>Eucarida</taxon>
        <taxon>Decapoda</taxon>
        <taxon>Pleocyemata</taxon>
        <taxon>Brachyura</taxon>
        <taxon>Eubrachyura</taxon>
        <taxon>Portunoidea</taxon>
        <taxon>Portunidae</taxon>
        <taxon>Portuninae</taxon>
        <taxon>Portunus</taxon>
    </lineage>
</organism>
<name>A0A5B7H9V1_PORTR</name>
<feature type="compositionally biased region" description="Polar residues" evidence="1">
    <location>
        <begin position="10"/>
        <end position="20"/>
    </location>
</feature>
<evidence type="ECO:0000256" key="1">
    <source>
        <dbReference type="SAM" id="MobiDB-lite"/>
    </source>
</evidence>
<reference evidence="2" key="1">
    <citation type="submission" date="2019-05" db="EMBL/GenBank/DDBJ databases">
        <title>Another draft genome of Portunus trituberculatus and its Hox gene families provides insights of decapod evolution.</title>
        <authorList>
            <person name="Jeong J.-H."/>
            <person name="Song I."/>
            <person name="Kim S."/>
            <person name="Choi T."/>
            <person name="Kim D."/>
            <person name="Ryu S."/>
            <person name="Kim W."/>
        </authorList>
    </citation>
    <scope>NUCLEOTIDE SEQUENCE [LARGE SCALE GENOMIC DNA]</scope>
    <source>
        <tissue evidence="2">Muscle</tissue>
    </source>
</reference>
<feature type="region of interest" description="Disordered" evidence="1">
    <location>
        <begin position="1"/>
        <end position="20"/>
    </location>
</feature>
<proteinExistence type="predicted"/>
<protein>
    <submittedName>
        <fullName evidence="2">Uncharacterized protein</fullName>
    </submittedName>
</protein>
<keyword evidence="3" id="KW-1185">Reference proteome</keyword>
<gene>
    <name evidence="2" type="ORF">E2C01_061102</name>
</gene>
<evidence type="ECO:0000313" key="2">
    <source>
        <dbReference type="EMBL" id="MPC66943.1"/>
    </source>
</evidence>
<dbReference type="EMBL" id="VSRR010025543">
    <property type="protein sequence ID" value="MPC66943.1"/>
    <property type="molecule type" value="Genomic_DNA"/>
</dbReference>
<sequence length="97" mass="11091">MARGPHPQPTIMSPASSYKEQNLDHGESLTLWDMVLQAIAELRSDKDKLKVEWWQDVLLMPKTNTRPCPSTHCQKAIPTRAKTGPQGKHFCRHWSLT</sequence>
<dbReference type="AlphaFoldDB" id="A0A5B7H9V1"/>